<accession>A0ABV6UXC8</accession>
<protein>
    <recommendedName>
        <fullName evidence="4">ESX secretion-associated protein EspG</fullName>
    </recommendedName>
</protein>
<sequence length="243" mass="26189">MAVKARLEGHVYDLDSLVELFREGEPLVAVDDDGYYLESSHFDGLTEGGQKLFDQAANVLRRVMGVARILDSSFRPVSISGHFVVDDAEGVRHLIVVGDTVEVRSNAIVGVVEVGGVVSPTPPPEPLGPPYVQLSDSHPDVEEVLSILGKPSVALTWVDLYKVYEIVRHSVGDDKVLKGNGWAAPAEISAFTASANRPDVSGSQARHARMGGDSPKHTMTLAEGESLIRRLVVAWWNSLSPSV</sequence>
<gene>
    <name evidence="2" type="ORF">ACEZDJ_33015</name>
</gene>
<dbReference type="RefSeq" id="WP_198037631.1">
    <property type="nucleotide sequence ID" value="NZ_JBHEZZ010000026.1"/>
</dbReference>
<keyword evidence="3" id="KW-1185">Reference proteome</keyword>
<evidence type="ECO:0000313" key="3">
    <source>
        <dbReference type="Proteomes" id="UP001592528"/>
    </source>
</evidence>
<reference evidence="2 3" key="1">
    <citation type="submission" date="2024-09" db="EMBL/GenBank/DDBJ databases">
        <authorList>
            <person name="Lee S.D."/>
        </authorList>
    </citation>
    <scope>NUCLEOTIDE SEQUENCE [LARGE SCALE GENOMIC DNA]</scope>
    <source>
        <strain evidence="2 3">N1-5</strain>
    </source>
</reference>
<dbReference type="EMBL" id="JBHEZZ010000026">
    <property type="protein sequence ID" value="MFC1406125.1"/>
    <property type="molecule type" value="Genomic_DNA"/>
</dbReference>
<comment type="caution">
    <text evidence="2">The sequence shown here is derived from an EMBL/GenBank/DDBJ whole genome shotgun (WGS) entry which is preliminary data.</text>
</comment>
<evidence type="ECO:0000313" key="2">
    <source>
        <dbReference type="EMBL" id="MFC1406125.1"/>
    </source>
</evidence>
<proteinExistence type="predicted"/>
<evidence type="ECO:0000256" key="1">
    <source>
        <dbReference type="SAM" id="MobiDB-lite"/>
    </source>
</evidence>
<evidence type="ECO:0008006" key="4">
    <source>
        <dbReference type="Google" id="ProtNLM"/>
    </source>
</evidence>
<feature type="region of interest" description="Disordered" evidence="1">
    <location>
        <begin position="195"/>
        <end position="218"/>
    </location>
</feature>
<organism evidence="2 3">
    <name type="scientific">Streptacidiphilus cavernicola</name>
    <dbReference type="NCBI Taxonomy" id="3342716"/>
    <lineage>
        <taxon>Bacteria</taxon>
        <taxon>Bacillati</taxon>
        <taxon>Actinomycetota</taxon>
        <taxon>Actinomycetes</taxon>
        <taxon>Kitasatosporales</taxon>
        <taxon>Streptomycetaceae</taxon>
        <taxon>Streptacidiphilus</taxon>
    </lineage>
</organism>
<dbReference type="Proteomes" id="UP001592528">
    <property type="component" value="Unassembled WGS sequence"/>
</dbReference>
<name>A0ABV6UXC8_9ACTN</name>